<dbReference type="EMBL" id="VJMH01007086">
    <property type="protein sequence ID" value="KAF0685548.1"/>
    <property type="molecule type" value="Genomic_DNA"/>
</dbReference>
<dbReference type="EMBL" id="CAADRA010003400">
    <property type="protein sequence ID" value="VFT83783.1"/>
    <property type="molecule type" value="Genomic_DNA"/>
</dbReference>
<dbReference type="EMBL" id="CAADRA010007112">
    <property type="protein sequence ID" value="VFT99246.1"/>
    <property type="molecule type" value="Genomic_DNA"/>
</dbReference>
<feature type="coiled-coil region" evidence="1">
    <location>
        <begin position="55"/>
        <end position="127"/>
    </location>
</feature>
<dbReference type="Proteomes" id="UP000332933">
    <property type="component" value="Unassembled WGS sequence"/>
</dbReference>
<keyword evidence="6" id="KW-1185">Reference proteome</keyword>
<evidence type="ECO:0000256" key="1">
    <source>
        <dbReference type="SAM" id="Coils"/>
    </source>
</evidence>
<proteinExistence type="predicted"/>
<name>A0A485LKQ1_9STRA</name>
<reference evidence="5 6" key="1">
    <citation type="submission" date="2019-03" db="EMBL/GenBank/DDBJ databases">
        <authorList>
            <person name="Gaulin E."/>
            <person name="Dumas B."/>
        </authorList>
    </citation>
    <scope>NUCLEOTIDE SEQUENCE [LARGE SCALE GENOMIC DNA]</scope>
    <source>
        <strain evidence="5">CBS 568.67</strain>
    </source>
</reference>
<sequence>MGQYQRWERFYSVESENLELRATVSDLQQEVAQLRVWKEQAVKLMTSWGPKRTKVQRERQETLELKKKLLEMEQQVMERVALSEMLKEMKVQDEQLLEKLSTTMRENEQLKEKIASENASHHQTRRQLSFMEDCFEKHVEEMLVVRSRFEGPNAPHNEILNPVDVVRLEGESLPAFQERKLVSGMIVLAQKCVQWIERRLEMEQTKDASYHEELQSLSSEKKKLTEELRKSNELVHSIEATKENQLHQILVLQSDSERNEQSVSAAKLEMMKCTQHALEGKDIMKRLLRDVRQYLHLTQLEVKKKFGYVPDAITHHNVWENISTSMKDFDTFLQDIMC</sequence>
<dbReference type="OrthoDB" id="77424at2759"/>
<organism evidence="5 6">
    <name type="scientific">Aphanomyces stellatus</name>
    <dbReference type="NCBI Taxonomy" id="120398"/>
    <lineage>
        <taxon>Eukaryota</taxon>
        <taxon>Sar</taxon>
        <taxon>Stramenopiles</taxon>
        <taxon>Oomycota</taxon>
        <taxon>Saprolegniomycetes</taxon>
        <taxon>Saprolegniales</taxon>
        <taxon>Verrucalvaceae</taxon>
        <taxon>Aphanomyces</taxon>
    </lineage>
</organism>
<dbReference type="EMBL" id="VJMH01003388">
    <property type="protein sequence ID" value="KAF0706097.1"/>
    <property type="molecule type" value="Genomic_DNA"/>
</dbReference>
<dbReference type="AlphaFoldDB" id="A0A485LKQ1"/>
<evidence type="ECO:0000313" key="3">
    <source>
        <dbReference type="EMBL" id="KAF0706097.1"/>
    </source>
</evidence>
<keyword evidence="1" id="KW-0175">Coiled coil</keyword>
<feature type="coiled-coil region" evidence="1">
    <location>
        <begin position="207"/>
        <end position="241"/>
    </location>
</feature>
<evidence type="ECO:0000313" key="2">
    <source>
        <dbReference type="EMBL" id="KAF0685548.1"/>
    </source>
</evidence>
<protein>
    <submittedName>
        <fullName evidence="5">Aste57867_22589 protein</fullName>
    </submittedName>
    <submittedName>
        <fullName evidence="4">Aste57867_6819 protein</fullName>
    </submittedName>
</protein>
<evidence type="ECO:0000313" key="4">
    <source>
        <dbReference type="EMBL" id="VFT83783.1"/>
    </source>
</evidence>
<evidence type="ECO:0000313" key="6">
    <source>
        <dbReference type="Proteomes" id="UP000332933"/>
    </source>
</evidence>
<evidence type="ECO:0000313" key="5">
    <source>
        <dbReference type="EMBL" id="VFT99246.1"/>
    </source>
</evidence>
<gene>
    <name evidence="5" type="primary">Aste57867_22589</name>
    <name evidence="4" type="synonym">Aste57867_6819</name>
    <name evidence="3" type="ORF">As57867_006799</name>
    <name evidence="2" type="ORF">As57867_022519</name>
    <name evidence="5" type="ORF">ASTE57867_22589</name>
    <name evidence="4" type="ORF">ASTE57867_6819</name>
</gene>
<reference evidence="2" key="2">
    <citation type="submission" date="2019-06" db="EMBL/GenBank/DDBJ databases">
        <title>Genomics analysis of Aphanomyces spp. identifies a new class of oomycete effector associated with host adaptation.</title>
        <authorList>
            <person name="Gaulin E."/>
        </authorList>
    </citation>
    <scope>NUCLEOTIDE SEQUENCE</scope>
    <source>
        <strain evidence="2">CBS 578.67</strain>
    </source>
</reference>
<accession>A0A485LKQ1</accession>